<keyword evidence="2" id="KW-1185">Reference proteome</keyword>
<sequence length="80" mass="8703">MRVLRGEFLGEGRLFLGKRLSCFGLRIGFGFRDQGAGILLGLTDVGQVFLQLGDLFCKELVGLPLGLPGQTLLELLLLAR</sequence>
<reference evidence="1 2" key="1">
    <citation type="submission" date="2019-12" db="EMBL/GenBank/DDBJ databases">
        <title>Comparative genomics gives insights into the taxonomy of the Azoarcus-Aromatoleum group and reveals separate origins of nif in the plant-associated Azoarcus and non-plant-associated Aromatoleum sub-groups.</title>
        <authorList>
            <person name="Lafos M."/>
            <person name="Maluk M."/>
            <person name="Batista M."/>
            <person name="Junghare M."/>
            <person name="Carmona M."/>
            <person name="Faoro H."/>
            <person name="Cruz L.M."/>
            <person name="Battistoni F."/>
            <person name="De Souza E."/>
            <person name="Pedrosa F."/>
            <person name="Chen W.-M."/>
            <person name="Poole P.S."/>
            <person name="Dixon R.A."/>
            <person name="James E.K."/>
        </authorList>
    </citation>
    <scope>NUCLEOTIDE SEQUENCE [LARGE SCALE GENOMIC DNA]</scope>
    <source>
        <strain evidence="1 2">ToN1</strain>
    </source>
</reference>
<evidence type="ECO:0000313" key="1">
    <source>
        <dbReference type="EMBL" id="NMF91051.1"/>
    </source>
</evidence>
<evidence type="ECO:0000313" key="2">
    <source>
        <dbReference type="Proteomes" id="UP000652074"/>
    </source>
</evidence>
<accession>A0ABX1MWL8</accession>
<gene>
    <name evidence="1" type="ORF">GPA26_21550</name>
</gene>
<dbReference type="Proteomes" id="UP000652074">
    <property type="component" value="Unassembled WGS sequence"/>
</dbReference>
<name>A0ABX1MWL8_9RHOO</name>
<organism evidence="1 2">
    <name type="scientific">Aromatoleum petrolei</name>
    <dbReference type="NCBI Taxonomy" id="76116"/>
    <lineage>
        <taxon>Bacteria</taxon>
        <taxon>Pseudomonadati</taxon>
        <taxon>Pseudomonadota</taxon>
        <taxon>Betaproteobacteria</taxon>
        <taxon>Rhodocyclales</taxon>
        <taxon>Rhodocyclaceae</taxon>
        <taxon>Aromatoleum</taxon>
    </lineage>
</organism>
<protein>
    <submittedName>
        <fullName evidence="1">Uncharacterized protein</fullName>
    </submittedName>
</protein>
<comment type="caution">
    <text evidence="1">The sequence shown here is derived from an EMBL/GenBank/DDBJ whole genome shotgun (WGS) entry which is preliminary data.</text>
</comment>
<proteinExistence type="predicted"/>
<dbReference type="EMBL" id="WTVR01000063">
    <property type="protein sequence ID" value="NMF91051.1"/>
    <property type="molecule type" value="Genomic_DNA"/>
</dbReference>
<dbReference type="RefSeq" id="WP_169208380.1">
    <property type="nucleotide sequence ID" value="NZ_WTVR01000063.1"/>
</dbReference>